<evidence type="ECO:0000313" key="13">
    <source>
        <dbReference type="Proteomes" id="UP001326613"/>
    </source>
</evidence>
<keyword evidence="13" id="KW-1185">Reference proteome</keyword>
<keyword evidence="5 11" id="KW-0444">Lipid biosynthesis</keyword>
<evidence type="ECO:0000256" key="5">
    <source>
        <dbReference type="ARBA" id="ARBA00022516"/>
    </source>
</evidence>
<evidence type="ECO:0000256" key="8">
    <source>
        <dbReference type="ARBA" id="ARBA00022679"/>
    </source>
</evidence>
<comment type="function">
    <text evidence="1 11">Condensation of UDP-2,3-diacylglucosamine and 2,3-diacylglucosamine-1-phosphate to form lipid A disaccharide, a precursor of lipid A, a phosphorylated glycolipid that anchors the lipopolysaccharide to the outer membrane of the cell.</text>
</comment>
<comment type="catalytic activity">
    <reaction evidence="10 11">
        <text>a lipid X + a UDP-2-N,3-O-bis[(3R)-3-hydroxyacyl]-alpha-D-glucosamine = a lipid A disaccharide + UDP + H(+)</text>
        <dbReference type="Rhea" id="RHEA:67828"/>
        <dbReference type="ChEBI" id="CHEBI:15378"/>
        <dbReference type="ChEBI" id="CHEBI:58223"/>
        <dbReference type="ChEBI" id="CHEBI:137748"/>
        <dbReference type="ChEBI" id="CHEBI:176338"/>
        <dbReference type="ChEBI" id="CHEBI:176343"/>
        <dbReference type="EC" id="2.4.1.182"/>
    </reaction>
</comment>
<dbReference type="PANTHER" id="PTHR30372">
    <property type="entry name" value="LIPID-A-DISACCHARIDE SYNTHASE"/>
    <property type="match status" value="1"/>
</dbReference>
<evidence type="ECO:0000256" key="6">
    <source>
        <dbReference type="ARBA" id="ARBA00022556"/>
    </source>
</evidence>
<keyword evidence="6 11" id="KW-0441">Lipid A biosynthesis</keyword>
<dbReference type="RefSeq" id="WP_323737717.1">
    <property type="nucleotide sequence ID" value="NZ_CP112932.1"/>
</dbReference>
<evidence type="ECO:0000256" key="2">
    <source>
        <dbReference type="ARBA" id="ARBA00007868"/>
    </source>
</evidence>
<name>A0ABZ0US92_9RICK</name>
<dbReference type="HAMAP" id="MF_00392">
    <property type="entry name" value="LpxB"/>
    <property type="match status" value="1"/>
</dbReference>
<evidence type="ECO:0000256" key="9">
    <source>
        <dbReference type="ARBA" id="ARBA00023098"/>
    </source>
</evidence>
<evidence type="ECO:0000256" key="7">
    <source>
        <dbReference type="ARBA" id="ARBA00022676"/>
    </source>
</evidence>
<dbReference type="Pfam" id="PF02684">
    <property type="entry name" value="LpxB"/>
    <property type="match status" value="1"/>
</dbReference>
<keyword evidence="9 11" id="KW-0443">Lipid metabolism</keyword>
<keyword evidence="8 11" id="KW-0808">Transferase</keyword>
<dbReference type="NCBIfam" id="TIGR00215">
    <property type="entry name" value="lpxB"/>
    <property type="match status" value="1"/>
</dbReference>
<evidence type="ECO:0000256" key="11">
    <source>
        <dbReference type="HAMAP-Rule" id="MF_00392"/>
    </source>
</evidence>
<organism evidence="12 13">
    <name type="scientific">Candidatus Trichorickettsia mobilis</name>
    <dbReference type="NCBI Taxonomy" id="1346319"/>
    <lineage>
        <taxon>Bacteria</taxon>
        <taxon>Pseudomonadati</taxon>
        <taxon>Pseudomonadota</taxon>
        <taxon>Alphaproteobacteria</taxon>
        <taxon>Rickettsiales</taxon>
        <taxon>Rickettsiaceae</taxon>
        <taxon>Rickettsieae</taxon>
        <taxon>Candidatus Trichorickettsia</taxon>
    </lineage>
</organism>
<dbReference type="EC" id="2.4.1.182" evidence="3 11"/>
<dbReference type="EMBL" id="CP112932">
    <property type="protein sequence ID" value="WPY00888.1"/>
    <property type="molecule type" value="Genomic_DNA"/>
</dbReference>
<gene>
    <name evidence="11" type="primary">lpxB</name>
    <name evidence="12" type="ORF">Trichorick_00778</name>
</gene>
<comment type="pathway">
    <text evidence="11">Bacterial outer membrane biogenesis; LPS lipid A biosynthesis.</text>
</comment>
<proteinExistence type="inferred from homology"/>
<evidence type="ECO:0000256" key="10">
    <source>
        <dbReference type="ARBA" id="ARBA00048975"/>
    </source>
</evidence>
<evidence type="ECO:0000256" key="4">
    <source>
        <dbReference type="ARBA" id="ARBA00020902"/>
    </source>
</evidence>
<protein>
    <recommendedName>
        <fullName evidence="4 11">Lipid-A-disaccharide synthase</fullName>
        <ecNumber evidence="3 11">2.4.1.182</ecNumber>
    </recommendedName>
</protein>
<evidence type="ECO:0000313" key="12">
    <source>
        <dbReference type="EMBL" id="WPY00888.1"/>
    </source>
</evidence>
<reference evidence="12 13" key="1">
    <citation type="submission" date="2022-10" db="EMBL/GenBank/DDBJ databases">
        <title>Host association and intracellularity evolved multiple times independently in the Rickettsiales.</title>
        <authorList>
            <person name="Castelli M."/>
            <person name="Nardi T."/>
            <person name="Gammuto L."/>
            <person name="Bellinzona G."/>
            <person name="Sabaneyeva E."/>
            <person name="Potekhin A."/>
            <person name="Serra V."/>
            <person name="Petroni G."/>
            <person name="Sassera D."/>
        </authorList>
    </citation>
    <scope>NUCLEOTIDE SEQUENCE [LARGE SCALE GENOMIC DNA]</scope>
    <source>
        <strain evidence="12 13">Kr 154-4</strain>
    </source>
</reference>
<dbReference type="InterPro" id="IPR003835">
    <property type="entry name" value="Glyco_trans_19"/>
</dbReference>
<sequence>MTNIYIIAGEPSGDFIGSRVMFNLKSLQPALNFIGVGGKLMSEQGLHSLFPLNEISIMGFWEIIPHIPRLKKLIQHTAEDIINQAPDILITIDSPGFTYRVAQKVRAKMPYLKMLHIVAPSVWVYKPGRAKKYAKLYNHLLALLPFEPPYFEAVGLPCSYIGHPVTEQDFYSAKTELQAKENIPIPPAHKIICVTAGSRVGEIARHTPVFCQALNIVSKFYPDLQALFVINDPSHQTLITRLLTGANFDFKFSLDRLKSFALADVALAKSGTNTLEIAASSTPMIVAYKINIMSYVFIKLLIKIKYISLINIIPNQKILPEFIQSDCNPKSIANEIINILANPNVATQQLQASNQVLNILGFNSNNQPSMRAANIILELLAKNEL</sequence>
<evidence type="ECO:0000256" key="3">
    <source>
        <dbReference type="ARBA" id="ARBA00012687"/>
    </source>
</evidence>
<comment type="similarity">
    <text evidence="2 11">Belongs to the LpxB family.</text>
</comment>
<dbReference type="SUPFAM" id="SSF53756">
    <property type="entry name" value="UDP-Glycosyltransferase/glycogen phosphorylase"/>
    <property type="match status" value="1"/>
</dbReference>
<keyword evidence="7 11" id="KW-0328">Glycosyltransferase</keyword>
<accession>A0ABZ0US92</accession>
<dbReference type="Proteomes" id="UP001326613">
    <property type="component" value="Chromosome"/>
</dbReference>
<evidence type="ECO:0000256" key="1">
    <source>
        <dbReference type="ARBA" id="ARBA00002056"/>
    </source>
</evidence>
<dbReference type="PANTHER" id="PTHR30372:SF4">
    <property type="entry name" value="LIPID-A-DISACCHARIDE SYNTHASE, MITOCHONDRIAL-RELATED"/>
    <property type="match status" value="1"/>
</dbReference>